<dbReference type="EMBL" id="JADOUF010000001">
    <property type="protein sequence ID" value="MBG6135058.1"/>
    <property type="molecule type" value="Genomic_DNA"/>
</dbReference>
<dbReference type="SUPFAM" id="SSF51735">
    <property type="entry name" value="NAD(P)-binding Rossmann-fold domains"/>
    <property type="match status" value="1"/>
</dbReference>
<dbReference type="PANTHER" id="PTHR42760">
    <property type="entry name" value="SHORT-CHAIN DEHYDROGENASES/REDUCTASES FAMILY MEMBER"/>
    <property type="match status" value="1"/>
</dbReference>
<sequence length="207" mass="20875">MSELVGRTALVTGGGQGVGRAVARRLGSDGALVAVHHAGDPGAARETAGLIVESGGSAFVLGVPDAVGGPEALVARLEAELRARTGDARLDILVHAAVGVGARAAYRMIRGFEPLLRDGGRVIDVSADRITAPGLADVLGARGITLNTVAPGHRVPAQRSGRSDGPAPRTGRSDVANIVGFLATSDAGWVTGHRLDATGGAFLSPRM</sequence>
<dbReference type="Proteomes" id="UP000622552">
    <property type="component" value="Unassembled WGS sequence"/>
</dbReference>
<comment type="similarity">
    <text evidence="1">Belongs to the short-chain dehydrogenases/reductases (SDR) family.</text>
</comment>
<evidence type="ECO:0000256" key="1">
    <source>
        <dbReference type="ARBA" id="ARBA00006484"/>
    </source>
</evidence>
<dbReference type="Pfam" id="PF00106">
    <property type="entry name" value="adh_short"/>
    <property type="match status" value="1"/>
</dbReference>
<dbReference type="InterPro" id="IPR002347">
    <property type="entry name" value="SDR_fam"/>
</dbReference>
<accession>A0A8J7GNS9</accession>
<comment type="caution">
    <text evidence="3">The sequence shown here is derived from an EMBL/GenBank/DDBJ whole genome shotgun (WGS) entry which is preliminary data.</text>
</comment>
<dbReference type="RefSeq" id="WP_231398681.1">
    <property type="nucleotide sequence ID" value="NZ_BONS01000004.1"/>
</dbReference>
<dbReference type="PANTHER" id="PTHR42760:SF40">
    <property type="entry name" value="3-OXOACYL-[ACYL-CARRIER-PROTEIN] REDUCTASE, CHLOROPLASTIC"/>
    <property type="match status" value="1"/>
</dbReference>
<keyword evidence="4" id="KW-1185">Reference proteome</keyword>
<name>A0A8J7GNS9_9ACTN</name>
<dbReference type="PRINTS" id="PR00081">
    <property type="entry name" value="GDHRDH"/>
</dbReference>
<dbReference type="Gene3D" id="3.40.50.720">
    <property type="entry name" value="NAD(P)-binding Rossmann-like Domain"/>
    <property type="match status" value="2"/>
</dbReference>
<feature type="region of interest" description="Disordered" evidence="2">
    <location>
        <begin position="153"/>
        <end position="172"/>
    </location>
</feature>
<organism evidence="3 4">
    <name type="scientific">Longispora fulva</name>
    <dbReference type="NCBI Taxonomy" id="619741"/>
    <lineage>
        <taxon>Bacteria</taxon>
        <taxon>Bacillati</taxon>
        <taxon>Actinomycetota</taxon>
        <taxon>Actinomycetes</taxon>
        <taxon>Micromonosporales</taxon>
        <taxon>Micromonosporaceae</taxon>
        <taxon>Longispora</taxon>
    </lineage>
</organism>
<dbReference type="InterPro" id="IPR036291">
    <property type="entry name" value="NAD(P)-bd_dom_sf"/>
</dbReference>
<evidence type="ECO:0000256" key="2">
    <source>
        <dbReference type="SAM" id="MobiDB-lite"/>
    </source>
</evidence>
<protein>
    <submittedName>
        <fullName evidence="3">NAD(P)-dependent dehydrogenase (Short-subunit alcohol dehydrogenase family)</fullName>
    </submittedName>
</protein>
<dbReference type="GO" id="GO:0030497">
    <property type="term" value="P:fatty acid elongation"/>
    <property type="evidence" value="ECO:0007669"/>
    <property type="project" value="TreeGrafter"/>
</dbReference>
<proteinExistence type="inferred from homology"/>
<dbReference type="AlphaFoldDB" id="A0A8J7GNS9"/>
<dbReference type="GO" id="GO:0016616">
    <property type="term" value="F:oxidoreductase activity, acting on the CH-OH group of donors, NAD or NADP as acceptor"/>
    <property type="evidence" value="ECO:0007669"/>
    <property type="project" value="TreeGrafter"/>
</dbReference>
<evidence type="ECO:0000313" key="3">
    <source>
        <dbReference type="EMBL" id="MBG6135058.1"/>
    </source>
</evidence>
<reference evidence="3" key="1">
    <citation type="submission" date="2020-11" db="EMBL/GenBank/DDBJ databases">
        <title>Sequencing the genomes of 1000 actinobacteria strains.</title>
        <authorList>
            <person name="Klenk H.-P."/>
        </authorList>
    </citation>
    <scope>NUCLEOTIDE SEQUENCE</scope>
    <source>
        <strain evidence="3">DSM 45356</strain>
    </source>
</reference>
<evidence type="ECO:0000313" key="4">
    <source>
        <dbReference type="Proteomes" id="UP000622552"/>
    </source>
</evidence>
<gene>
    <name evidence="3" type="ORF">IW245_001252</name>
</gene>